<dbReference type="RefSeq" id="WP_378616383.1">
    <property type="nucleotide sequence ID" value="NZ_JBHSAX010000033.1"/>
</dbReference>
<reference evidence="2" key="1">
    <citation type="journal article" date="2019" name="Int. J. Syst. Evol. Microbiol.">
        <title>The Global Catalogue of Microorganisms (GCM) 10K type strain sequencing project: providing services to taxonomists for standard genome sequencing and annotation.</title>
        <authorList>
            <consortium name="The Broad Institute Genomics Platform"/>
            <consortium name="The Broad Institute Genome Sequencing Center for Infectious Disease"/>
            <person name="Wu L."/>
            <person name="Ma J."/>
        </authorList>
    </citation>
    <scope>NUCLEOTIDE SEQUENCE [LARGE SCALE GENOMIC DNA]</scope>
    <source>
        <strain evidence="2">CGMCC 4.7330</strain>
    </source>
</reference>
<evidence type="ECO:0000313" key="2">
    <source>
        <dbReference type="Proteomes" id="UP001595696"/>
    </source>
</evidence>
<keyword evidence="2" id="KW-1185">Reference proteome</keyword>
<comment type="caution">
    <text evidence="1">The sequence shown here is derived from an EMBL/GenBank/DDBJ whole genome shotgun (WGS) entry which is preliminary data.</text>
</comment>
<dbReference type="Proteomes" id="UP001595696">
    <property type="component" value="Unassembled WGS sequence"/>
</dbReference>
<evidence type="ECO:0000313" key="1">
    <source>
        <dbReference type="EMBL" id="MFC3966017.1"/>
    </source>
</evidence>
<proteinExistence type="predicted"/>
<dbReference type="EMBL" id="JBHSAX010000033">
    <property type="protein sequence ID" value="MFC3966017.1"/>
    <property type="molecule type" value="Genomic_DNA"/>
</dbReference>
<accession>A0ABV8E2M6</accession>
<sequence>MLTLKFLGAGGSGTGECPTLYATDQGTYAVQGWTTGRAETVEIPHLLVGFAEPDTFVGAELADTGRGTFTLVGRPITDPGTLAQMNLADDESAIEVPKQTRRFYGHAASPQ</sequence>
<organism evidence="1 2">
    <name type="scientific">Nocardia jiangsuensis</name>
    <dbReference type="NCBI Taxonomy" id="1691563"/>
    <lineage>
        <taxon>Bacteria</taxon>
        <taxon>Bacillati</taxon>
        <taxon>Actinomycetota</taxon>
        <taxon>Actinomycetes</taxon>
        <taxon>Mycobacteriales</taxon>
        <taxon>Nocardiaceae</taxon>
        <taxon>Nocardia</taxon>
    </lineage>
</organism>
<protein>
    <submittedName>
        <fullName evidence="1">Uncharacterized protein</fullName>
    </submittedName>
</protein>
<gene>
    <name evidence="1" type="ORF">ACFO0B_28845</name>
</gene>
<name>A0ABV8E2M6_9NOCA</name>